<accession>A0A137P0A1</accession>
<sequence length="589" mass="67889">MNSSQAPVTYVNYIYSTIEKEFCSNSTDSLYYQYFNSITQNNTESLQSLEIKLIEKIIDYLEEIEVQYEIIIKQNLAKNEDPLLNITNYGPSSNLTKLIGSLIIIGLLTNYSSFDTFISIKERLNFNWFELDGINIDTLLQTHYQNNHTPNTENFLKIINSLTSYLISTSDKTLKLQSSLTPIGLTIQNFYLTDLILAYQQLLNGPCKAGGLDYYLDLNQRKNLAIKWEVLSNGFSSYSLLESLFLLLTPSSDRNPPNWLQKSISNQLTQLLLKPQGVKNILDYFCHGVDKIDLGFRDLESLLLLFCNLPRGVKSEETYLNIIYPQLILLATLSQQSINSNEDSNSNNQLSDKLSLIINLSNYLIVNLMEKFPILVKNPKFVSLIMDPLIIWLKNYQVDNSNLDRDLVICDMPKFDTWLKLIDGILITNYSDCNTRFFILNNFLPPLLHLINCAKIQKSLELAEKIESIVINYFELLNIDNFYIKLEDLLTKWWGVINCSMGNKLKFVINIEDRIILKRYYDNGDKVTNNNANSSQIPIDTLLNIIKSSRPQSELNLIQDKLTKFKIEENNNKNSISQLELNELLDKFD</sequence>
<keyword evidence="2" id="KW-1185">Reference proteome</keyword>
<dbReference type="PANTHER" id="PTHR20959:SF1">
    <property type="entry name" value="TRANSPORT AND GOLGI ORGANIZATION PROTEIN 6 HOMOLOG"/>
    <property type="match status" value="1"/>
</dbReference>
<name>A0A137P0A1_CONC2</name>
<reference evidence="1 2" key="1">
    <citation type="journal article" date="2015" name="Genome Biol. Evol.">
        <title>Phylogenomic analyses indicate that early fungi evolved digesting cell walls of algal ancestors of land plants.</title>
        <authorList>
            <person name="Chang Y."/>
            <person name="Wang S."/>
            <person name="Sekimoto S."/>
            <person name="Aerts A.L."/>
            <person name="Choi C."/>
            <person name="Clum A."/>
            <person name="LaButti K.M."/>
            <person name="Lindquist E.A."/>
            <person name="Yee Ngan C."/>
            <person name="Ohm R.A."/>
            <person name="Salamov A.A."/>
            <person name="Grigoriev I.V."/>
            <person name="Spatafora J.W."/>
            <person name="Berbee M.L."/>
        </authorList>
    </citation>
    <scope>NUCLEOTIDE SEQUENCE [LARGE SCALE GENOMIC DNA]</scope>
    <source>
        <strain evidence="1 2">NRRL 28638</strain>
    </source>
</reference>
<gene>
    <name evidence="1" type="ORF">CONCODRAFT_79755</name>
</gene>
<dbReference type="Proteomes" id="UP000070444">
    <property type="component" value="Unassembled WGS sequence"/>
</dbReference>
<evidence type="ECO:0000313" key="2">
    <source>
        <dbReference type="Proteomes" id="UP000070444"/>
    </source>
</evidence>
<protein>
    <submittedName>
        <fullName evidence="1">Uncharacterized protein</fullName>
    </submittedName>
</protein>
<evidence type="ECO:0000313" key="1">
    <source>
        <dbReference type="EMBL" id="KXN68398.1"/>
    </source>
</evidence>
<proteinExistence type="predicted"/>
<dbReference type="GO" id="GO:0009306">
    <property type="term" value="P:protein secretion"/>
    <property type="evidence" value="ECO:0007669"/>
    <property type="project" value="TreeGrafter"/>
</dbReference>
<dbReference type="OrthoDB" id="39591at2759"/>
<dbReference type="AlphaFoldDB" id="A0A137P0A1"/>
<organism evidence="1 2">
    <name type="scientific">Conidiobolus coronatus (strain ATCC 28846 / CBS 209.66 / NRRL 28638)</name>
    <name type="common">Delacroixia coronata</name>
    <dbReference type="NCBI Taxonomy" id="796925"/>
    <lineage>
        <taxon>Eukaryota</taxon>
        <taxon>Fungi</taxon>
        <taxon>Fungi incertae sedis</taxon>
        <taxon>Zoopagomycota</taxon>
        <taxon>Entomophthoromycotina</taxon>
        <taxon>Entomophthoromycetes</taxon>
        <taxon>Entomophthorales</taxon>
        <taxon>Ancylistaceae</taxon>
        <taxon>Conidiobolus</taxon>
    </lineage>
</organism>
<dbReference type="EMBL" id="KQ964578">
    <property type="protein sequence ID" value="KXN68398.1"/>
    <property type="molecule type" value="Genomic_DNA"/>
</dbReference>
<dbReference type="InterPro" id="IPR039600">
    <property type="entry name" value="TANGO6/Rtp1"/>
</dbReference>
<dbReference type="PANTHER" id="PTHR20959">
    <property type="entry name" value="TRANSPORT AND GOLGI ORGANIZATION PROTEIN 6 FAMILY MEMBER"/>
    <property type="match status" value="1"/>
</dbReference>